<gene>
    <name evidence="2" type="ORF">CQ405_09215</name>
</gene>
<dbReference type="SUPFAM" id="SSF48403">
    <property type="entry name" value="Ankyrin repeat"/>
    <property type="match status" value="1"/>
</dbReference>
<feature type="repeat" description="ANK" evidence="1">
    <location>
        <begin position="116"/>
        <end position="152"/>
    </location>
</feature>
<proteinExistence type="predicted"/>
<name>A0A2P8QY92_9BACT</name>
<protein>
    <submittedName>
        <fullName evidence="2">Uncharacterized protein</fullName>
    </submittedName>
</protein>
<dbReference type="RefSeq" id="WP_106872936.1">
    <property type="nucleotide sequence ID" value="NZ_CP053841.1"/>
</dbReference>
<accession>A0A2P8QY92</accession>
<keyword evidence="3" id="KW-1185">Reference proteome</keyword>
<dbReference type="PROSITE" id="PS50088">
    <property type="entry name" value="ANK_REPEAT"/>
    <property type="match status" value="1"/>
</dbReference>
<evidence type="ECO:0000256" key="1">
    <source>
        <dbReference type="PROSITE-ProRule" id="PRU00023"/>
    </source>
</evidence>
<comment type="caution">
    <text evidence="2">The sequence shown here is derived from an EMBL/GenBank/DDBJ whole genome shotgun (WGS) entry which is preliminary data.</text>
</comment>
<evidence type="ECO:0000313" key="3">
    <source>
        <dbReference type="Proteomes" id="UP000240535"/>
    </source>
</evidence>
<evidence type="ECO:0000313" key="2">
    <source>
        <dbReference type="EMBL" id="PSM51226.1"/>
    </source>
</evidence>
<organism evidence="2 3">
    <name type="scientific">Campylobacter blaseri</name>
    <dbReference type="NCBI Taxonomy" id="2042961"/>
    <lineage>
        <taxon>Bacteria</taxon>
        <taxon>Pseudomonadati</taxon>
        <taxon>Campylobacterota</taxon>
        <taxon>Epsilonproteobacteria</taxon>
        <taxon>Campylobacterales</taxon>
        <taxon>Campylobacteraceae</taxon>
        <taxon>Campylobacter</taxon>
    </lineage>
</organism>
<keyword evidence="1" id="KW-0040">ANK repeat</keyword>
<dbReference type="Proteomes" id="UP000240535">
    <property type="component" value="Unassembled WGS sequence"/>
</dbReference>
<dbReference type="Gene3D" id="1.25.40.20">
    <property type="entry name" value="Ankyrin repeat-containing domain"/>
    <property type="match status" value="1"/>
</dbReference>
<dbReference type="InterPro" id="IPR002110">
    <property type="entry name" value="Ankyrin_rpt"/>
</dbReference>
<dbReference type="InterPro" id="IPR036770">
    <property type="entry name" value="Ankyrin_rpt-contain_sf"/>
</dbReference>
<dbReference type="AlphaFoldDB" id="A0A2P8QY92"/>
<sequence>MKQILTLIFVLFIFTNLTFANDVNKSLNNEQTLLDKNQNLINKKIQLMDNFFLAIQNLDKKEVQSFLLKDKKIINTQHNGFRAVDVCLFNDNFDIEMLKLLLAHKPQLDYLIPSFKNMSPLQMIATADNLKDGILLAKLLVDSGANVDFKDSNGDGSSSALIFSYISDNYEFFKFLIEKGANLKLTNENNKDIIDYMLSNYLNEIIKYHPNIKLSFENKIPQDIFQITTKDSYRLISDANLKYLKTIFRTKSLQDLNQNIIATLAKYYALTNEISGLELLLKQGLCDNNKLCYKLNQIAILNSNVAVINLLNKRIN</sequence>
<dbReference type="EMBL" id="PDHH01000013">
    <property type="protein sequence ID" value="PSM51226.1"/>
    <property type="molecule type" value="Genomic_DNA"/>
</dbReference>
<reference evidence="3" key="1">
    <citation type="submission" date="2017-10" db="EMBL/GenBank/DDBJ databases">
        <title>Campylobacter species from seals.</title>
        <authorList>
            <person name="Gilbert M.J."/>
            <person name="Zomer A.L."/>
            <person name="Timmerman A.J."/>
            <person name="Duim B."/>
            <person name="Wagenaar J.A."/>
        </authorList>
    </citation>
    <scope>NUCLEOTIDE SEQUENCE [LARGE SCALE GENOMIC DNA]</scope>
    <source>
        <strain evidence="3">17S00004-5</strain>
    </source>
</reference>
<dbReference type="SMART" id="SM00248">
    <property type="entry name" value="ANK"/>
    <property type="match status" value="3"/>
</dbReference>
<dbReference type="OrthoDB" id="2575953at2"/>